<evidence type="ECO:0000313" key="2">
    <source>
        <dbReference type="Proteomes" id="UP000215086"/>
    </source>
</evidence>
<keyword evidence="2" id="KW-1185">Reference proteome</keyword>
<proteinExistence type="predicted"/>
<evidence type="ECO:0000313" key="1">
    <source>
        <dbReference type="EMBL" id="ASV75140.1"/>
    </source>
</evidence>
<organism evidence="1 2">
    <name type="scientific">Thermogutta terrifontis</name>
    <dbReference type="NCBI Taxonomy" id="1331910"/>
    <lineage>
        <taxon>Bacteria</taxon>
        <taxon>Pseudomonadati</taxon>
        <taxon>Planctomycetota</taxon>
        <taxon>Planctomycetia</taxon>
        <taxon>Pirellulales</taxon>
        <taxon>Thermoguttaceae</taxon>
        <taxon>Thermogutta</taxon>
    </lineage>
</organism>
<dbReference type="AlphaFoldDB" id="A0A286RGR1"/>
<sequence>MTLLLFLEPGRFRWLKVLERCDLTDVPQRMCVKDQDCRR</sequence>
<protein>
    <submittedName>
        <fullName evidence="1">Uncharacterized protein</fullName>
    </submittedName>
</protein>
<dbReference type="EMBL" id="CP018477">
    <property type="protein sequence ID" value="ASV75140.1"/>
    <property type="molecule type" value="Genomic_DNA"/>
</dbReference>
<name>A0A286RGR1_9BACT</name>
<gene>
    <name evidence="1" type="ORF">THTE_2538</name>
</gene>
<dbReference type="KEGG" id="ttf:THTE_2538"/>
<reference evidence="1 2" key="1">
    <citation type="journal article" name="Front. Microbiol.">
        <title>Sugar Metabolism of the First Thermophilic Planctomycete Thermogutta terrifontis: Comparative Genomic and Transcriptomic Approaches.</title>
        <authorList>
            <person name="Elcheninov A.G."/>
            <person name="Menzel P."/>
            <person name="Gudbergsdottir S.R."/>
            <person name="Slesarev A.I."/>
            <person name="Kadnikov V.V."/>
            <person name="Krogh A."/>
            <person name="Bonch-Osmolovskaya E.A."/>
            <person name="Peng X."/>
            <person name="Kublanov I.V."/>
        </authorList>
    </citation>
    <scope>NUCLEOTIDE SEQUENCE [LARGE SCALE GENOMIC DNA]</scope>
    <source>
        <strain evidence="1 2">R1</strain>
    </source>
</reference>
<dbReference type="Proteomes" id="UP000215086">
    <property type="component" value="Chromosome"/>
</dbReference>
<accession>A0A286RGR1</accession>